<evidence type="ECO:0000313" key="1">
    <source>
        <dbReference type="EMBL" id="KDR85508.1"/>
    </source>
</evidence>
<dbReference type="STRING" id="685588.A0A067U2A1"/>
<dbReference type="HOGENOM" id="CLU_039327_0_0_1"/>
<dbReference type="SUPFAM" id="SSF52047">
    <property type="entry name" value="RNI-like"/>
    <property type="match status" value="1"/>
</dbReference>
<name>A0A067U2A1_GALM3</name>
<evidence type="ECO:0008006" key="3">
    <source>
        <dbReference type="Google" id="ProtNLM"/>
    </source>
</evidence>
<dbReference type="OrthoDB" id="2522283at2759"/>
<proteinExistence type="predicted"/>
<gene>
    <name evidence="1" type="ORF">GALMADRAFT_234419</name>
</gene>
<protein>
    <recommendedName>
        <fullName evidence="3">F-box domain-containing protein</fullName>
    </recommendedName>
</protein>
<keyword evidence="2" id="KW-1185">Reference proteome</keyword>
<dbReference type="InterPro" id="IPR032675">
    <property type="entry name" value="LRR_dom_sf"/>
</dbReference>
<accession>A0A067U2A1</accession>
<organism evidence="1 2">
    <name type="scientific">Galerina marginata (strain CBS 339.88)</name>
    <dbReference type="NCBI Taxonomy" id="685588"/>
    <lineage>
        <taxon>Eukaryota</taxon>
        <taxon>Fungi</taxon>
        <taxon>Dikarya</taxon>
        <taxon>Basidiomycota</taxon>
        <taxon>Agaricomycotina</taxon>
        <taxon>Agaricomycetes</taxon>
        <taxon>Agaricomycetidae</taxon>
        <taxon>Agaricales</taxon>
        <taxon>Agaricineae</taxon>
        <taxon>Strophariaceae</taxon>
        <taxon>Galerina</taxon>
    </lineage>
</organism>
<sequence length="431" mass="48196">MSCFDFSLRVSATRPWPLPLFSISSFYPIPWPQHVLPSYSTTPTVSHMASSTTTQMPLELVLSFLDAACSGADHATYTDLLMACSLVCRAWSTSAQRLLFSQVTLRNQRSFELFMNAVDRSTRHGIILGDVVKRLRVVLDHNQPSSLHHHSFALAVNACPNLSELQISLYGCAEPGQDIVGIPDVSRLRRTAPSFDDQTLFLLKSGPKIAHLHFDNWSENQQSIFQLLDIWPSLQYLSIGGTSPQHLQDSPPPFSCSLRGLRLNFQTTPSVDFLKWLLHNSTDSLQNLHFQRDPSFEGFEYLVDTHESTLQSISLPAFGSPDFAATITKCSHLRELRTENPACPPGLYKHLPKQIEHLAFGIDRDTSLNALVDVVKTSDTLKAVDVQVWESGPSHPLLAPLRIACSYRGIELNITKDLRVFRCMNATKVIV</sequence>
<dbReference type="Gene3D" id="3.80.10.10">
    <property type="entry name" value="Ribonuclease Inhibitor"/>
    <property type="match status" value="1"/>
</dbReference>
<evidence type="ECO:0000313" key="2">
    <source>
        <dbReference type="Proteomes" id="UP000027222"/>
    </source>
</evidence>
<dbReference type="Proteomes" id="UP000027222">
    <property type="component" value="Unassembled WGS sequence"/>
</dbReference>
<dbReference type="EMBL" id="KL142367">
    <property type="protein sequence ID" value="KDR85508.1"/>
    <property type="molecule type" value="Genomic_DNA"/>
</dbReference>
<dbReference type="AlphaFoldDB" id="A0A067U2A1"/>
<reference evidence="2" key="1">
    <citation type="journal article" date="2014" name="Proc. Natl. Acad. Sci. U.S.A.">
        <title>Extensive sampling of basidiomycete genomes demonstrates inadequacy of the white-rot/brown-rot paradigm for wood decay fungi.</title>
        <authorList>
            <person name="Riley R."/>
            <person name="Salamov A.A."/>
            <person name="Brown D.W."/>
            <person name="Nagy L.G."/>
            <person name="Floudas D."/>
            <person name="Held B.W."/>
            <person name="Levasseur A."/>
            <person name="Lombard V."/>
            <person name="Morin E."/>
            <person name="Otillar R."/>
            <person name="Lindquist E.A."/>
            <person name="Sun H."/>
            <person name="LaButti K.M."/>
            <person name="Schmutz J."/>
            <person name="Jabbour D."/>
            <person name="Luo H."/>
            <person name="Baker S.E."/>
            <person name="Pisabarro A.G."/>
            <person name="Walton J.D."/>
            <person name="Blanchette R.A."/>
            <person name="Henrissat B."/>
            <person name="Martin F."/>
            <person name="Cullen D."/>
            <person name="Hibbett D.S."/>
            <person name="Grigoriev I.V."/>
        </authorList>
    </citation>
    <scope>NUCLEOTIDE SEQUENCE [LARGE SCALE GENOMIC DNA]</scope>
    <source>
        <strain evidence="2">CBS 339.88</strain>
    </source>
</reference>